<dbReference type="SUPFAM" id="SSF53474">
    <property type="entry name" value="alpha/beta-Hydrolases"/>
    <property type="match status" value="1"/>
</dbReference>
<evidence type="ECO:0000313" key="3">
    <source>
        <dbReference type="Proteomes" id="UP001501102"/>
    </source>
</evidence>
<dbReference type="RefSeq" id="WP_344963231.1">
    <property type="nucleotide sequence ID" value="NZ_BAAAXZ010000100.1"/>
</dbReference>
<dbReference type="EMBL" id="BAAAXZ010000100">
    <property type="protein sequence ID" value="GAA2929062.1"/>
    <property type="molecule type" value="Genomic_DNA"/>
</dbReference>
<keyword evidence="3" id="KW-1185">Reference proteome</keyword>
<feature type="region of interest" description="Disordered" evidence="1">
    <location>
        <begin position="61"/>
        <end position="129"/>
    </location>
</feature>
<comment type="caution">
    <text evidence="2">The sequence shown here is derived from an EMBL/GenBank/DDBJ whole genome shotgun (WGS) entry which is preliminary data.</text>
</comment>
<feature type="compositionally biased region" description="Basic and acidic residues" evidence="1">
    <location>
        <begin position="61"/>
        <end position="70"/>
    </location>
</feature>
<feature type="compositionally biased region" description="Low complexity" evidence="1">
    <location>
        <begin position="92"/>
        <end position="106"/>
    </location>
</feature>
<dbReference type="Gene3D" id="3.40.50.1820">
    <property type="entry name" value="alpha/beta hydrolase"/>
    <property type="match status" value="1"/>
</dbReference>
<evidence type="ECO:0000313" key="2">
    <source>
        <dbReference type="EMBL" id="GAA2929062.1"/>
    </source>
</evidence>
<sequence length="129" mass="14031">MLLACQANNHRWWTTSRVDFHAAARSTITLDYRGTGASDEPEGPYSTREFARDVIAVLDDRRHRPRETSTARRWAAGGPVGGGGSPGRVRRLVLGCTTPAAATPSTRPRRAPFPWPYGSLRGPAGPFST</sequence>
<dbReference type="InterPro" id="IPR029058">
    <property type="entry name" value="AB_hydrolase_fold"/>
</dbReference>
<organism evidence="2 3">
    <name type="scientific">Streptomyces thioluteus</name>
    <dbReference type="NCBI Taxonomy" id="66431"/>
    <lineage>
        <taxon>Bacteria</taxon>
        <taxon>Bacillati</taxon>
        <taxon>Actinomycetota</taxon>
        <taxon>Actinomycetes</taxon>
        <taxon>Kitasatosporales</taxon>
        <taxon>Streptomycetaceae</taxon>
        <taxon>Streptomyces</taxon>
    </lineage>
</organism>
<dbReference type="Proteomes" id="UP001501102">
    <property type="component" value="Unassembled WGS sequence"/>
</dbReference>
<gene>
    <name evidence="2" type="ORF">GCM10020221_26100</name>
</gene>
<evidence type="ECO:0000256" key="1">
    <source>
        <dbReference type="SAM" id="MobiDB-lite"/>
    </source>
</evidence>
<accession>A0ABN3WXZ4</accession>
<proteinExistence type="predicted"/>
<protein>
    <submittedName>
        <fullName evidence="2">Uncharacterized protein</fullName>
    </submittedName>
</protein>
<reference evidence="2 3" key="1">
    <citation type="journal article" date="2019" name="Int. J. Syst. Evol. Microbiol.">
        <title>The Global Catalogue of Microorganisms (GCM) 10K type strain sequencing project: providing services to taxonomists for standard genome sequencing and annotation.</title>
        <authorList>
            <consortium name="The Broad Institute Genomics Platform"/>
            <consortium name="The Broad Institute Genome Sequencing Center for Infectious Disease"/>
            <person name="Wu L."/>
            <person name="Ma J."/>
        </authorList>
    </citation>
    <scope>NUCLEOTIDE SEQUENCE [LARGE SCALE GENOMIC DNA]</scope>
    <source>
        <strain evidence="2 3">JCM 4087</strain>
    </source>
</reference>
<name>A0ABN3WXZ4_STRTU</name>